<dbReference type="RefSeq" id="WP_112159927.1">
    <property type="nucleotide sequence ID" value="NZ_QKRX01000011.1"/>
</dbReference>
<dbReference type="EC" id="3.5.1.3" evidence="3"/>
<dbReference type="PANTHER" id="PTHR47799:SF1">
    <property type="entry name" value="OMEGA-AMIDASE YAFV"/>
    <property type="match status" value="1"/>
</dbReference>
<dbReference type="GO" id="GO:0106008">
    <property type="term" value="F:2-oxoglutaramate amidase activity"/>
    <property type="evidence" value="ECO:0007669"/>
    <property type="project" value="TreeGrafter"/>
</dbReference>
<dbReference type="NCBIfam" id="NF007757">
    <property type="entry name" value="PRK10438.1"/>
    <property type="match status" value="1"/>
</dbReference>
<dbReference type="GO" id="GO:0050152">
    <property type="term" value="F:omega-amidase activity"/>
    <property type="evidence" value="ECO:0007669"/>
    <property type="project" value="UniProtKB-EC"/>
</dbReference>
<evidence type="ECO:0000313" key="8">
    <source>
        <dbReference type="Proteomes" id="UP000250744"/>
    </source>
</evidence>
<keyword evidence="2 7" id="KW-0378">Hydrolase</keyword>
<dbReference type="OrthoDB" id="9811121at2"/>
<proteinExistence type="inferred from homology"/>
<evidence type="ECO:0000256" key="5">
    <source>
        <dbReference type="ARBA" id="ARBA00072139"/>
    </source>
</evidence>
<dbReference type="InterPro" id="IPR003010">
    <property type="entry name" value="C-N_Hydrolase"/>
</dbReference>
<evidence type="ECO:0000256" key="1">
    <source>
        <dbReference type="ARBA" id="ARBA00010613"/>
    </source>
</evidence>
<gene>
    <name evidence="7" type="ORF">DN062_13995</name>
</gene>
<evidence type="ECO:0000256" key="4">
    <source>
        <dbReference type="ARBA" id="ARBA00052904"/>
    </source>
</evidence>
<dbReference type="Proteomes" id="UP000250744">
    <property type="component" value="Unassembled WGS sequence"/>
</dbReference>
<dbReference type="EMBL" id="QKRX01000011">
    <property type="protein sequence ID" value="RAU17272.1"/>
    <property type="molecule type" value="Genomic_DNA"/>
</dbReference>
<dbReference type="InterPro" id="IPR036526">
    <property type="entry name" value="C-N_Hydrolase_sf"/>
</dbReference>
<dbReference type="PANTHER" id="PTHR47799">
    <property type="entry name" value="OMEGA-AMIDASE YAFV"/>
    <property type="match status" value="1"/>
</dbReference>
<dbReference type="FunFam" id="3.60.110.10:FF:000004">
    <property type="entry name" value="Carbon-nitrogen hydrolase"/>
    <property type="match status" value="1"/>
</dbReference>
<evidence type="ECO:0000259" key="6">
    <source>
        <dbReference type="PROSITE" id="PS50263"/>
    </source>
</evidence>
<comment type="similarity">
    <text evidence="1">Belongs to the carbon-nitrogen hydrolase superfamily. NIT1/NIT2 family.</text>
</comment>
<reference evidence="7 8" key="1">
    <citation type="submission" date="2018-06" db="EMBL/GenBank/DDBJ databases">
        <title>Nitrincola tibetense sp. nov., isolated from Lake XuguoCo on Tibetan Plateau.</title>
        <authorList>
            <person name="Xing P."/>
        </authorList>
    </citation>
    <scope>NUCLEOTIDE SEQUENCE [LARGE SCALE GENOMIC DNA]</scope>
    <source>
        <strain evidence="8">xg18</strain>
    </source>
</reference>
<dbReference type="CDD" id="cd07575">
    <property type="entry name" value="Xc-1258_like"/>
    <property type="match status" value="1"/>
</dbReference>
<sequence length="271" mass="30634">MSLDTSNDLRVTLVQCDLRWEDPATNCAHIDRLLGDLGAEETDLILLPEMFATGFTMNSQQMAENWGSSPVTDWMLSQAQKRKCIVTGSVAIKDKGECYNRLVWALPSGDMQIYDKRHLFRMAGEHLRYAMGQERIVVEVKGFKVLLSVCYDLRFPVWMRQQPVADAATEYDVIVCVANWPAPRRTPWRVLLRARAVENLAYVVGVNRVGEDAKGNQYSGDSLCVDFKGDILCDHPQNTAFIETCTLSLGALQSFREAFPAWQDADQFSLR</sequence>
<protein>
    <recommendedName>
        <fullName evidence="5">Omega-amidase YafV</fullName>
        <ecNumber evidence="3">3.5.1.3</ecNumber>
    </recommendedName>
</protein>
<feature type="domain" description="CN hydrolase" evidence="6">
    <location>
        <begin position="9"/>
        <end position="249"/>
    </location>
</feature>
<dbReference type="AlphaFoldDB" id="A0A364NJM4"/>
<evidence type="ECO:0000256" key="3">
    <source>
        <dbReference type="ARBA" id="ARBA00039118"/>
    </source>
</evidence>
<comment type="caution">
    <text evidence="7">The sequence shown here is derived from an EMBL/GenBank/DDBJ whole genome shotgun (WGS) entry which is preliminary data.</text>
</comment>
<organism evidence="7 8">
    <name type="scientific">Nitrincola tibetensis</name>
    <dbReference type="NCBI Taxonomy" id="2219697"/>
    <lineage>
        <taxon>Bacteria</taxon>
        <taxon>Pseudomonadati</taxon>
        <taxon>Pseudomonadota</taxon>
        <taxon>Gammaproteobacteria</taxon>
        <taxon>Oceanospirillales</taxon>
        <taxon>Oceanospirillaceae</taxon>
        <taxon>Nitrincola</taxon>
    </lineage>
</organism>
<name>A0A364NJM4_9GAMM</name>
<dbReference type="Gene3D" id="3.60.110.10">
    <property type="entry name" value="Carbon-nitrogen hydrolase"/>
    <property type="match status" value="1"/>
</dbReference>
<comment type="catalytic activity">
    <reaction evidence="4">
        <text>a monoamide of a dicarboxylate + H2O = a dicarboxylate + NH4(+)</text>
        <dbReference type="Rhea" id="RHEA:11716"/>
        <dbReference type="ChEBI" id="CHEBI:15377"/>
        <dbReference type="ChEBI" id="CHEBI:28938"/>
        <dbReference type="ChEBI" id="CHEBI:28965"/>
        <dbReference type="ChEBI" id="CHEBI:77450"/>
        <dbReference type="EC" id="3.5.1.3"/>
    </reaction>
</comment>
<evidence type="ECO:0000256" key="2">
    <source>
        <dbReference type="ARBA" id="ARBA00022801"/>
    </source>
</evidence>
<keyword evidence="8" id="KW-1185">Reference proteome</keyword>
<evidence type="ECO:0000313" key="7">
    <source>
        <dbReference type="EMBL" id="RAU17272.1"/>
    </source>
</evidence>
<dbReference type="InterPro" id="IPR052737">
    <property type="entry name" value="Omega-amidase_YafV"/>
</dbReference>
<accession>A0A364NJM4</accession>
<dbReference type="PROSITE" id="PS50263">
    <property type="entry name" value="CN_HYDROLASE"/>
    <property type="match status" value="1"/>
</dbReference>
<dbReference type="SUPFAM" id="SSF56317">
    <property type="entry name" value="Carbon-nitrogen hydrolase"/>
    <property type="match status" value="1"/>
</dbReference>
<dbReference type="Pfam" id="PF00795">
    <property type="entry name" value="CN_hydrolase"/>
    <property type="match status" value="1"/>
</dbReference>